<dbReference type="EMBL" id="RCIW01000012">
    <property type="protein sequence ID" value="RLP08913.1"/>
    <property type="molecule type" value="Genomic_DNA"/>
</dbReference>
<evidence type="ECO:0000313" key="1">
    <source>
        <dbReference type="EMBL" id="RLP08913.1"/>
    </source>
</evidence>
<dbReference type="InterPro" id="IPR010985">
    <property type="entry name" value="Ribbon_hlx_hlx"/>
</dbReference>
<protein>
    <submittedName>
        <fullName evidence="1">Uncharacterized protein</fullName>
    </submittedName>
</protein>
<evidence type="ECO:0000313" key="2">
    <source>
        <dbReference type="Proteomes" id="UP000279336"/>
    </source>
</evidence>
<dbReference type="GO" id="GO:0006355">
    <property type="term" value="P:regulation of DNA-templated transcription"/>
    <property type="evidence" value="ECO:0007669"/>
    <property type="project" value="InterPro"/>
</dbReference>
<reference evidence="1 2" key="1">
    <citation type="submission" date="2018-10" db="EMBL/GenBank/DDBJ databases">
        <title>Propionibacterium australiense Genome Sequencing and Assembly.</title>
        <authorList>
            <person name="Bernier A.-M."/>
            <person name="Bernard K."/>
        </authorList>
    </citation>
    <scope>NUCLEOTIDE SEQUENCE [LARGE SCALE GENOMIC DNA]</scope>
    <source>
        <strain evidence="1 2">NML98A078</strain>
    </source>
</reference>
<accession>A0A8B3FIN8</accession>
<dbReference type="OrthoDB" id="5189254at2"/>
<dbReference type="AlphaFoldDB" id="A0A8B3FIN8"/>
<organism evidence="1 2">
    <name type="scientific">Propionibacterium australiense</name>
    <dbReference type="NCBI Taxonomy" id="119981"/>
    <lineage>
        <taxon>Bacteria</taxon>
        <taxon>Bacillati</taxon>
        <taxon>Actinomycetota</taxon>
        <taxon>Actinomycetes</taxon>
        <taxon>Propionibacteriales</taxon>
        <taxon>Propionibacteriaceae</taxon>
        <taxon>Propionibacterium</taxon>
    </lineage>
</organism>
<gene>
    <name evidence="1" type="ORF">D7U36_08885</name>
</gene>
<comment type="caution">
    <text evidence="1">The sequence shown here is derived from an EMBL/GenBank/DDBJ whole genome shotgun (WGS) entry which is preliminary data.</text>
</comment>
<sequence length="169" mass="19285">MGRITVTETDEQGETTVLGWFDPDQSEMFESGWRWTGDDRVQAVTGSSTEFELLYRTPGGRWVVDHWSQWMGRPETYWFLTDEQARDWLMRSGRNEAAVRRFWPETPDEAGPGRPPIEGPTWKIKLPRELASRIEGSAKRQRVSRAAWIRAAAQSALDAEERGGGPESS</sequence>
<name>A0A8B3FIN8_9ACTN</name>
<dbReference type="CDD" id="cd21631">
    <property type="entry name" value="RHH_CopG_NikR-like"/>
    <property type="match status" value="1"/>
</dbReference>
<dbReference type="Proteomes" id="UP000279336">
    <property type="component" value="Unassembled WGS sequence"/>
</dbReference>
<dbReference type="RefSeq" id="WP_121588206.1">
    <property type="nucleotide sequence ID" value="NZ_RCIW01000012.1"/>
</dbReference>
<proteinExistence type="predicted"/>
<dbReference type="SUPFAM" id="SSF47598">
    <property type="entry name" value="Ribbon-helix-helix"/>
    <property type="match status" value="1"/>
</dbReference>